<evidence type="ECO:0000256" key="2">
    <source>
        <dbReference type="ARBA" id="ARBA00022695"/>
    </source>
</evidence>
<dbReference type="PANTHER" id="PTHR36928">
    <property type="entry name" value="PHOSPHATASE YCDX-RELATED"/>
    <property type="match status" value="1"/>
</dbReference>
<comment type="caution">
    <text evidence="5">The sequence shown here is derived from an EMBL/GenBank/DDBJ whole genome shotgun (WGS) entry which is preliminary data.</text>
</comment>
<dbReference type="Pfam" id="PF02811">
    <property type="entry name" value="PHP"/>
    <property type="match status" value="1"/>
</dbReference>
<organism evidence="5 6">
    <name type="scientific">Alicyclobacillus fastidiosus</name>
    <dbReference type="NCBI Taxonomy" id="392011"/>
    <lineage>
        <taxon>Bacteria</taxon>
        <taxon>Bacillati</taxon>
        <taxon>Bacillota</taxon>
        <taxon>Bacilli</taxon>
        <taxon>Bacillales</taxon>
        <taxon>Alicyclobacillaceae</taxon>
        <taxon>Alicyclobacillus</taxon>
    </lineage>
</organism>
<name>A0ABV5AF97_9BACL</name>
<dbReference type="InterPro" id="IPR010994">
    <property type="entry name" value="RuvA_2-like"/>
</dbReference>
<dbReference type="Gene3D" id="1.10.150.20">
    <property type="entry name" value="5' to 3' exonuclease, C-terminal subdomain"/>
    <property type="match status" value="1"/>
</dbReference>
<dbReference type="SUPFAM" id="SSF47781">
    <property type="entry name" value="RuvA domain 2-like"/>
    <property type="match status" value="1"/>
</dbReference>
<keyword evidence="5" id="KW-0540">Nuclease</keyword>
<dbReference type="SMART" id="SM00483">
    <property type="entry name" value="POLXc"/>
    <property type="match status" value="1"/>
</dbReference>
<evidence type="ECO:0000256" key="1">
    <source>
        <dbReference type="ARBA" id="ARBA00022679"/>
    </source>
</evidence>
<dbReference type="InterPro" id="IPR002054">
    <property type="entry name" value="DNA-dir_DNA_pol_X"/>
</dbReference>
<dbReference type="Gene3D" id="3.30.210.10">
    <property type="entry name" value="DNA polymerase, thumb domain"/>
    <property type="match status" value="1"/>
</dbReference>
<keyword evidence="6" id="KW-1185">Reference proteome</keyword>
<dbReference type="SMART" id="SM00481">
    <property type="entry name" value="POLIIIAc"/>
    <property type="match status" value="1"/>
</dbReference>
<keyword evidence="5" id="KW-0269">Exonuclease</keyword>
<dbReference type="Gene3D" id="1.10.150.110">
    <property type="entry name" value="DNA polymerase beta, N-terminal domain-like"/>
    <property type="match status" value="1"/>
</dbReference>
<evidence type="ECO:0000259" key="4">
    <source>
        <dbReference type="SMART" id="SM00483"/>
    </source>
</evidence>
<dbReference type="CDD" id="cd07436">
    <property type="entry name" value="PHP_PolX"/>
    <property type="match status" value="1"/>
</dbReference>
<dbReference type="InterPro" id="IPR016195">
    <property type="entry name" value="Pol/histidinol_Pase-like"/>
</dbReference>
<dbReference type="SUPFAM" id="SSF89550">
    <property type="entry name" value="PHP domain-like"/>
    <property type="match status" value="1"/>
</dbReference>
<evidence type="ECO:0000259" key="3">
    <source>
        <dbReference type="SMART" id="SM00481"/>
    </source>
</evidence>
<protein>
    <submittedName>
        <fullName evidence="5">DNA polymerase/3'-5' exonuclease PolX</fullName>
    </submittedName>
</protein>
<dbReference type="Pfam" id="PF14716">
    <property type="entry name" value="HHH_8"/>
    <property type="match status" value="1"/>
</dbReference>
<gene>
    <name evidence="5" type="primary">polX</name>
    <name evidence="5" type="ORF">KKP3000_004441</name>
</gene>
<dbReference type="InterPro" id="IPR037160">
    <property type="entry name" value="DNA_Pol_thumb_sf"/>
</dbReference>
<dbReference type="InterPro" id="IPR043519">
    <property type="entry name" value="NT_sf"/>
</dbReference>
<dbReference type="InterPro" id="IPR010996">
    <property type="entry name" value="HHH_MUS81"/>
</dbReference>
<feature type="domain" description="Polymerase/histidinol phosphatase N-terminal" evidence="3">
    <location>
        <begin position="329"/>
        <end position="407"/>
    </location>
</feature>
<dbReference type="PANTHER" id="PTHR36928:SF1">
    <property type="entry name" value="PHOSPHATASE YCDX-RELATED"/>
    <property type="match status" value="1"/>
</dbReference>
<proteinExistence type="predicted"/>
<dbReference type="SUPFAM" id="SSF81301">
    <property type="entry name" value="Nucleotidyltransferase"/>
    <property type="match status" value="1"/>
</dbReference>
<dbReference type="NCBIfam" id="NF006375">
    <property type="entry name" value="PRK08609.1"/>
    <property type="match status" value="1"/>
</dbReference>
<accession>A0ABV5AF97</accession>
<dbReference type="Gene3D" id="3.20.20.140">
    <property type="entry name" value="Metal-dependent hydrolases"/>
    <property type="match status" value="1"/>
</dbReference>
<dbReference type="InterPro" id="IPR004013">
    <property type="entry name" value="PHP_dom"/>
</dbReference>
<dbReference type="Pfam" id="PF14791">
    <property type="entry name" value="DNA_pol_B_thumb"/>
    <property type="match status" value="1"/>
</dbReference>
<dbReference type="PIRSF" id="PIRSF005047">
    <property type="entry name" value="UCP005047_YshC"/>
    <property type="match status" value="1"/>
</dbReference>
<dbReference type="InterPro" id="IPR022311">
    <property type="entry name" value="PolX-like"/>
</dbReference>
<feature type="domain" description="DNA-directed DNA polymerase X" evidence="4">
    <location>
        <begin position="1"/>
        <end position="310"/>
    </location>
</feature>
<dbReference type="InterPro" id="IPR050243">
    <property type="entry name" value="PHP_phosphatase"/>
</dbReference>
<dbReference type="GO" id="GO:0004527">
    <property type="term" value="F:exonuclease activity"/>
    <property type="evidence" value="ECO:0007669"/>
    <property type="project" value="UniProtKB-KW"/>
</dbReference>
<dbReference type="InterPro" id="IPR003141">
    <property type="entry name" value="Pol/His_phosphatase_N"/>
</dbReference>
<keyword evidence="5" id="KW-0378">Hydrolase</keyword>
<dbReference type="Proteomes" id="UP001579974">
    <property type="component" value="Unassembled WGS sequence"/>
</dbReference>
<dbReference type="InterPro" id="IPR027421">
    <property type="entry name" value="DNA_pol_lamdba_lyase_dom_sf"/>
</dbReference>
<dbReference type="SUPFAM" id="SSF47802">
    <property type="entry name" value="DNA polymerase beta, N-terminal domain-like"/>
    <property type="match status" value="1"/>
</dbReference>
<dbReference type="InterPro" id="IPR047967">
    <property type="entry name" value="PolX_PHP"/>
</dbReference>
<dbReference type="InterPro" id="IPR029398">
    <property type="entry name" value="PolB_thumb"/>
</dbReference>
<evidence type="ECO:0000313" key="6">
    <source>
        <dbReference type="Proteomes" id="UP001579974"/>
    </source>
</evidence>
<reference evidence="5 6" key="1">
    <citation type="journal article" date="2024" name="Int. J. Mol. Sci.">
        <title>Exploration of Alicyclobacillus spp. Genome in Search of Antibiotic Resistance.</title>
        <authorList>
            <person name="Bucka-Kolendo J."/>
            <person name="Kiousi D.E."/>
            <person name="Dekowska A."/>
            <person name="Mikolajczuk-Szczyrba A."/>
            <person name="Karadedos D.M."/>
            <person name="Michael P."/>
            <person name="Galanis A."/>
            <person name="Sokolowska B."/>
        </authorList>
    </citation>
    <scope>NUCLEOTIDE SEQUENCE [LARGE SCALE GENOMIC DNA]</scope>
    <source>
        <strain evidence="5 6">KKP 3000</strain>
    </source>
</reference>
<sequence>MNKQSIATNVRQIADLLAISGENHYKVTAYRNAAAALLQSPFDLDEITRKSVSVPGIGPDSLTLIRWCIEGGLKAAMEHLGISIPATSHQLLRVPGIGPKTALTLVHNYHVDSLAALQAALDSNRLLRKPGFTTDKVKRMKRDVAVLIERTCSYPIAQVWPWGMEFKYSLESLQGVDQVSITGDARRLMPMCKRLELIVSVHDQTPFQTWCEANCARRTDDGYEWHMGPSDNPLTVRVYATEPTSFAERQMETTGDQIHNEVIKGLLKQAGYSWTQTGICNDRGSRVSPATEEEIYALVGLPLFPPELRADRGLLQNPATLVQQADIQGDLHVHSNWSDGSLSIPEVVERAESLGYAYIAITDHSQSLSIANGLTPERVIAQKAELERVRSLAKIKLFHGIEVDILADGSLDLPDDILADLDIVIASVHGAMYQSRSQMTNRLVSAIRNPHVDVIGHPTGRIIGRRAGYQLDIEAIVEEAARHGVALELNANPNRLDISEDGLRIAAQAGVAIAINTDTHHPNEFANMAYGIRMAHRGWLTKGAILNTLSYTDLSERLKGQ</sequence>
<dbReference type="EMBL" id="JBDXSU010000008">
    <property type="protein sequence ID" value="MFB5190945.1"/>
    <property type="molecule type" value="Genomic_DNA"/>
</dbReference>
<keyword evidence="2" id="KW-0548">Nucleotidyltransferase</keyword>
<dbReference type="Pfam" id="PF14520">
    <property type="entry name" value="HHH_5"/>
    <property type="match status" value="1"/>
</dbReference>
<evidence type="ECO:0000313" key="5">
    <source>
        <dbReference type="EMBL" id="MFB5190945.1"/>
    </source>
</evidence>
<dbReference type="RefSeq" id="WP_275474633.1">
    <property type="nucleotide sequence ID" value="NZ_CP162940.1"/>
</dbReference>
<keyword evidence="1" id="KW-0808">Transferase</keyword>